<evidence type="ECO:0000313" key="2">
    <source>
        <dbReference type="Proteomes" id="UP000216444"/>
    </source>
</evidence>
<sequence length="116" mass="13664">MNHTTGQTMCLTLVIDQPTDQLDDCAWAIQTRRQIRRPLTLDQARRLRDALDQRLDPDDTFRTHNKETIMWQTRATDTRTIPEMLLAAGIKPDLNIPRMQWILISFIIFPYANWGR</sequence>
<dbReference type="RefSeq" id="WP_094661688.1">
    <property type="nucleotide sequence ID" value="NZ_MWWV01000001.1"/>
</dbReference>
<dbReference type="AlphaFoldDB" id="A0A261FJL1"/>
<accession>A0A261FJL1</accession>
<proteinExistence type="predicted"/>
<organism evidence="1 2">
    <name type="scientific">Bifidobacterium tissieri</name>
    <dbReference type="NCBI Taxonomy" id="1630162"/>
    <lineage>
        <taxon>Bacteria</taxon>
        <taxon>Bacillati</taxon>
        <taxon>Actinomycetota</taxon>
        <taxon>Actinomycetes</taxon>
        <taxon>Bifidobacteriales</taxon>
        <taxon>Bifidobacteriaceae</taxon>
        <taxon>Bifidobacterium</taxon>
    </lineage>
</organism>
<keyword evidence="2" id="KW-1185">Reference proteome</keyword>
<evidence type="ECO:0000313" key="1">
    <source>
        <dbReference type="EMBL" id="OZG59347.1"/>
    </source>
</evidence>
<name>A0A261FJL1_9BIFI</name>
<comment type="caution">
    <text evidence="1">The sequence shown here is derived from an EMBL/GenBank/DDBJ whole genome shotgun (WGS) entry which is preliminary data.</text>
</comment>
<protein>
    <submittedName>
        <fullName evidence="1">Uncharacterized protein</fullName>
    </submittedName>
</protein>
<dbReference type="EMBL" id="MWWV01000001">
    <property type="protein sequence ID" value="OZG59347.1"/>
    <property type="molecule type" value="Genomic_DNA"/>
</dbReference>
<reference evidence="1 2" key="1">
    <citation type="journal article" date="2017" name="BMC Genomics">
        <title>Comparative genomic and phylogenomic analyses of the Bifidobacteriaceae family.</title>
        <authorList>
            <person name="Lugli G.A."/>
            <person name="Milani C."/>
            <person name="Turroni F."/>
            <person name="Duranti S."/>
            <person name="Mancabelli L."/>
            <person name="Mangifesta M."/>
            <person name="Ferrario C."/>
            <person name="Modesto M."/>
            <person name="Mattarelli P."/>
            <person name="Jiri K."/>
            <person name="van Sinderen D."/>
            <person name="Ventura M."/>
        </authorList>
    </citation>
    <scope>NUCLEOTIDE SEQUENCE [LARGE SCALE GENOMIC DNA]</scope>
    <source>
        <strain evidence="1 2">DSM 100201</strain>
    </source>
</reference>
<gene>
    <name evidence="1" type="ORF">BTIS_0078</name>
</gene>
<dbReference type="Proteomes" id="UP000216444">
    <property type="component" value="Unassembled WGS sequence"/>
</dbReference>